<dbReference type="GO" id="GO:0016301">
    <property type="term" value="F:kinase activity"/>
    <property type="evidence" value="ECO:0007669"/>
    <property type="project" value="UniProtKB-KW"/>
</dbReference>
<dbReference type="InterPro" id="IPR043129">
    <property type="entry name" value="ATPase_NBD"/>
</dbReference>
<reference key="1">
    <citation type="submission" date="2017-08" db="EMBL/GenBank/DDBJ databases">
        <title>A dynamic microbial community with high functional redundancy inhabits the cold, oxic subseafloor aquifer.</title>
        <authorList>
            <person name="Tully B.J."/>
            <person name="Wheat C.G."/>
            <person name="Glazer B.T."/>
            <person name="Huber J.A."/>
        </authorList>
    </citation>
    <scope>NUCLEOTIDE SEQUENCE [LARGE SCALE GENOMIC DNA]</scope>
</reference>
<comment type="caution">
    <text evidence="6">The sequence shown here is derived from an EMBL/GenBank/DDBJ whole genome shotgun (WGS) entry which is preliminary data.</text>
</comment>
<dbReference type="Pfam" id="PF21546">
    <property type="entry name" value="FGGY_C_2"/>
    <property type="match status" value="1"/>
</dbReference>
<organism evidence="6">
    <name type="scientific">OCS116 cluster bacterium</name>
    <dbReference type="NCBI Taxonomy" id="2030921"/>
    <lineage>
        <taxon>Bacteria</taxon>
        <taxon>Pseudomonadati</taxon>
        <taxon>Pseudomonadota</taxon>
        <taxon>Alphaproteobacteria</taxon>
        <taxon>OCS116 cluster</taxon>
    </lineage>
</organism>
<keyword evidence="3 6" id="KW-0418">Kinase</keyword>
<dbReference type="Pfam" id="PF00370">
    <property type="entry name" value="FGGY_N"/>
    <property type="match status" value="1"/>
</dbReference>
<evidence type="ECO:0000256" key="2">
    <source>
        <dbReference type="ARBA" id="ARBA00022679"/>
    </source>
</evidence>
<accession>A0A2A4ZAE2</accession>
<name>A0A2A4ZAE2_9PROT</name>
<dbReference type="SUPFAM" id="SSF53067">
    <property type="entry name" value="Actin-like ATPase domain"/>
    <property type="match status" value="2"/>
</dbReference>
<sequence length="457" mass="49495">MTKKKIKHIAVIDIGKTNAKLVLFNAESQQQVAVLSRANDVIDTAPYPHYDIDGLWQFMLDGLAELHAAHTIDGISITTHGATAALIAGDKLAMPILDYEFDGVEAEFADYDDLRPEFSETLSPKLPIGLNLAAQIYWQSRRFKDKFTDVTDILMYPQYWAWRLTGVKASEVTSLGTHTDLWSPDAGDFSSLVNGQNWRSFFPPVRKASDILDMIGNEIAQQTGLDKDTPVVCGIHDSNASLLPYLGAVTPPFSVISSGTWTIHMTVGGSTAGLDAARDSLANVDAYGRAVPTARFMGGREYQVLMGDENPEIGAEDLDYIIEHGVYVLPSFVAGVGAFPDSIGKWVGDENALNIKQRGAAVALYLALMSRQCLALAECGETLIVEGPLAKNTRYLSILSALSGKPVHGSQDATGTSVGASMLFETETAPLELSDAVKPYVNSQLNDYAAKWLSLID</sequence>
<dbReference type="InterPro" id="IPR018484">
    <property type="entry name" value="FGGY_N"/>
</dbReference>
<evidence type="ECO:0000256" key="3">
    <source>
        <dbReference type="ARBA" id="ARBA00022777"/>
    </source>
</evidence>
<feature type="domain" description="Carbohydrate kinase FGGY N-terminal" evidence="4">
    <location>
        <begin position="10"/>
        <end position="243"/>
    </location>
</feature>
<reference evidence="6" key="2">
    <citation type="journal article" date="2018" name="ISME J.">
        <title>A dynamic microbial community with high functional redundancy inhabits the cold, oxic subseafloor aquifer.</title>
        <authorList>
            <person name="Tully B.J."/>
            <person name="Wheat C.G."/>
            <person name="Glazer B.T."/>
            <person name="Huber J.A."/>
        </authorList>
    </citation>
    <scope>NUCLEOTIDE SEQUENCE</scope>
    <source>
        <strain evidence="6">NORP83</strain>
    </source>
</reference>
<dbReference type="AlphaFoldDB" id="A0A2A4ZAE2"/>
<comment type="similarity">
    <text evidence="1">Belongs to the FGGY kinase family.</text>
</comment>
<dbReference type="EMBL" id="NVUS01000001">
    <property type="protein sequence ID" value="PCJ03871.1"/>
    <property type="molecule type" value="Genomic_DNA"/>
</dbReference>
<dbReference type="Gene3D" id="3.30.420.40">
    <property type="match status" value="2"/>
</dbReference>
<feature type="domain" description="Carbohydrate kinase FGGY C-terminal" evidence="5">
    <location>
        <begin position="251"/>
        <end position="427"/>
    </location>
</feature>
<dbReference type="PANTHER" id="PTHR43095">
    <property type="entry name" value="SUGAR KINASE"/>
    <property type="match status" value="1"/>
</dbReference>
<dbReference type="InterPro" id="IPR049382">
    <property type="entry name" value="FGGY_C_2"/>
</dbReference>
<gene>
    <name evidence="6" type="ORF">COB13_01180</name>
</gene>
<protein>
    <submittedName>
        <fullName evidence="6">Carbohydrate kinase</fullName>
    </submittedName>
</protein>
<proteinExistence type="inferred from homology"/>
<evidence type="ECO:0000259" key="5">
    <source>
        <dbReference type="Pfam" id="PF21546"/>
    </source>
</evidence>
<dbReference type="InterPro" id="IPR050406">
    <property type="entry name" value="FGGY_Carb_Kinase"/>
</dbReference>
<keyword evidence="2" id="KW-0808">Transferase</keyword>
<evidence type="ECO:0000256" key="1">
    <source>
        <dbReference type="ARBA" id="ARBA00009156"/>
    </source>
</evidence>
<dbReference type="CDD" id="cd07772">
    <property type="entry name" value="ASKHA_NBD_FGGY_NaCK-like"/>
    <property type="match status" value="1"/>
</dbReference>
<evidence type="ECO:0000313" key="6">
    <source>
        <dbReference type="EMBL" id="PCJ03871.1"/>
    </source>
</evidence>
<dbReference type="GO" id="GO:0005975">
    <property type="term" value="P:carbohydrate metabolic process"/>
    <property type="evidence" value="ECO:0007669"/>
    <property type="project" value="InterPro"/>
</dbReference>
<dbReference type="PANTHER" id="PTHR43095:SF5">
    <property type="entry name" value="XYLULOSE KINASE"/>
    <property type="match status" value="1"/>
</dbReference>
<evidence type="ECO:0000259" key="4">
    <source>
        <dbReference type="Pfam" id="PF00370"/>
    </source>
</evidence>